<keyword evidence="2" id="KW-1185">Reference proteome</keyword>
<comment type="caution">
    <text evidence="1">The sequence shown here is derived from an EMBL/GenBank/DDBJ whole genome shotgun (WGS) entry which is preliminary data.</text>
</comment>
<proteinExistence type="predicted"/>
<evidence type="ECO:0000313" key="1">
    <source>
        <dbReference type="EMBL" id="GBN04514.1"/>
    </source>
</evidence>
<evidence type="ECO:0000313" key="2">
    <source>
        <dbReference type="Proteomes" id="UP000499080"/>
    </source>
</evidence>
<gene>
    <name evidence="1" type="ORF">AVEN_135889_1</name>
</gene>
<organism evidence="1 2">
    <name type="scientific">Araneus ventricosus</name>
    <name type="common">Orbweaver spider</name>
    <name type="synonym">Epeira ventricosa</name>
    <dbReference type="NCBI Taxonomy" id="182803"/>
    <lineage>
        <taxon>Eukaryota</taxon>
        <taxon>Metazoa</taxon>
        <taxon>Ecdysozoa</taxon>
        <taxon>Arthropoda</taxon>
        <taxon>Chelicerata</taxon>
        <taxon>Arachnida</taxon>
        <taxon>Araneae</taxon>
        <taxon>Araneomorphae</taxon>
        <taxon>Entelegynae</taxon>
        <taxon>Araneoidea</taxon>
        <taxon>Araneidae</taxon>
        <taxon>Araneus</taxon>
    </lineage>
</organism>
<dbReference type="Proteomes" id="UP000499080">
    <property type="component" value="Unassembled WGS sequence"/>
</dbReference>
<protein>
    <submittedName>
        <fullName evidence="1">Uncharacterized protein</fullName>
    </submittedName>
</protein>
<name>A0A4Y2KPH7_ARAVE</name>
<dbReference type="AlphaFoldDB" id="A0A4Y2KPH7"/>
<dbReference type="OrthoDB" id="413122at2759"/>
<accession>A0A4Y2KPH7</accession>
<dbReference type="EMBL" id="BGPR01004891">
    <property type="protein sequence ID" value="GBN04514.1"/>
    <property type="molecule type" value="Genomic_DNA"/>
</dbReference>
<reference evidence="1 2" key="1">
    <citation type="journal article" date="2019" name="Sci. Rep.">
        <title>Orb-weaving spider Araneus ventricosus genome elucidates the spidroin gene catalogue.</title>
        <authorList>
            <person name="Kono N."/>
            <person name="Nakamura H."/>
            <person name="Ohtoshi R."/>
            <person name="Moran D.A.P."/>
            <person name="Shinohara A."/>
            <person name="Yoshida Y."/>
            <person name="Fujiwara M."/>
            <person name="Mori M."/>
            <person name="Tomita M."/>
            <person name="Arakawa K."/>
        </authorList>
    </citation>
    <scope>NUCLEOTIDE SEQUENCE [LARGE SCALE GENOMIC DNA]</scope>
</reference>
<sequence length="114" mass="12992">MPRFRSPKKDPKQELKAALQRYNVGAPFERMVLDILGPLPVTTKGNRYVLVLWTILPKARGNPHSRSGSLYCKASEELVSEHGFHGMSKRMILHLIKVQILIPLFIEPANFRNS</sequence>